<proteinExistence type="predicted"/>
<dbReference type="AlphaFoldDB" id="A0A8J2L7T3"/>
<sequence length="69" mass="7321">MQQPSASSLKEEYYRLLGSSGAGLPPISFSPFSPFGGLPMDQRSHHSVWEPHTAAAAAAAARIHAIHHG</sequence>
<evidence type="ECO:0000313" key="1">
    <source>
        <dbReference type="EMBL" id="CAG7827676.1"/>
    </source>
</evidence>
<dbReference type="EMBL" id="CAJVCH010544481">
    <property type="protein sequence ID" value="CAG7827676.1"/>
    <property type="molecule type" value="Genomic_DNA"/>
</dbReference>
<evidence type="ECO:0000313" key="2">
    <source>
        <dbReference type="Proteomes" id="UP000708208"/>
    </source>
</evidence>
<protein>
    <submittedName>
        <fullName evidence="1">Uncharacterized protein</fullName>
    </submittedName>
</protein>
<dbReference type="Proteomes" id="UP000708208">
    <property type="component" value="Unassembled WGS sequence"/>
</dbReference>
<accession>A0A8J2L7T3</accession>
<comment type="caution">
    <text evidence="1">The sequence shown here is derived from an EMBL/GenBank/DDBJ whole genome shotgun (WGS) entry which is preliminary data.</text>
</comment>
<keyword evidence="2" id="KW-1185">Reference proteome</keyword>
<gene>
    <name evidence="1" type="ORF">AFUS01_LOCUS37651</name>
</gene>
<organism evidence="1 2">
    <name type="scientific">Allacma fusca</name>
    <dbReference type="NCBI Taxonomy" id="39272"/>
    <lineage>
        <taxon>Eukaryota</taxon>
        <taxon>Metazoa</taxon>
        <taxon>Ecdysozoa</taxon>
        <taxon>Arthropoda</taxon>
        <taxon>Hexapoda</taxon>
        <taxon>Collembola</taxon>
        <taxon>Symphypleona</taxon>
        <taxon>Sminthuridae</taxon>
        <taxon>Allacma</taxon>
    </lineage>
</organism>
<name>A0A8J2L7T3_9HEXA</name>
<reference evidence="1" key="1">
    <citation type="submission" date="2021-06" db="EMBL/GenBank/DDBJ databases">
        <authorList>
            <person name="Hodson N. C."/>
            <person name="Mongue J. A."/>
            <person name="Jaron S. K."/>
        </authorList>
    </citation>
    <scope>NUCLEOTIDE SEQUENCE</scope>
</reference>